<organism evidence="1 2">
    <name type="scientific">Pseudoalteromonas luteoviolacea</name>
    <dbReference type="NCBI Taxonomy" id="43657"/>
    <lineage>
        <taxon>Bacteria</taxon>
        <taxon>Pseudomonadati</taxon>
        <taxon>Pseudomonadota</taxon>
        <taxon>Gammaproteobacteria</taxon>
        <taxon>Alteromonadales</taxon>
        <taxon>Pseudoalteromonadaceae</taxon>
        <taxon>Pseudoalteromonas</taxon>
    </lineage>
</organism>
<dbReference type="EMBL" id="JWIC01000007">
    <property type="protein sequence ID" value="KID55749.1"/>
    <property type="molecule type" value="Genomic_DNA"/>
</dbReference>
<dbReference type="Pfam" id="PF11280">
    <property type="entry name" value="DUF3081"/>
    <property type="match status" value="1"/>
</dbReference>
<proteinExistence type="predicted"/>
<accession>A0A0C1MFY0</accession>
<gene>
    <name evidence="1" type="ORF">JF50_15415</name>
</gene>
<dbReference type="OrthoDB" id="5818611at2"/>
<name>A0A0C1MFY0_9GAMM</name>
<reference evidence="1 2" key="1">
    <citation type="submission" date="2014-12" db="EMBL/GenBank/DDBJ databases">
        <title>Draft Genome Sequence of Pseudoalteromonas luteoviolacea HI1.</title>
        <authorList>
            <person name="Asahina A.Y."/>
            <person name="Hadfield M.G."/>
        </authorList>
    </citation>
    <scope>NUCLEOTIDE SEQUENCE [LARGE SCALE GENOMIC DNA]</scope>
    <source>
        <strain evidence="1 2">HI1</strain>
    </source>
</reference>
<evidence type="ECO:0008006" key="3">
    <source>
        <dbReference type="Google" id="ProtNLM"/>
    </source>
</evidence>
<dbReference type="AlphaFoldDB" id="A0A0C1MFY0"/>
<evidence type="ECO:0000313" key="2">
    <source>
        <dbReference type="Proteomes" id="UP000031327"/>
    </source>
</evidence>
<sequence>MKNELNSNLILKVYEHIRQQGQDYEQGKQFEGITAFSDPDGYTIYLKGSGVFLRFGFHNTYQFNYDKESQKTDFMKKINYIASMLDD</sequence>
<dbReference type="Proteomes" id="UP000031327">
    <property type="component" value="Unassembled WGS sequence"/>
</dbReference>
<evidence type="ECO:0000313" key="1">
    <source>
        <dbReference type="EMBL" id="KID55749.1"/>
    </source>
</evidence>
<protein>
    <recommendedName>
        <fullName evidence="3">DUF3081 domain-containing protein</fullName>
    </recommendedName>
</protein>
<dbReference type="InterPro" id="IPR021432">
    <property type="entry name" value="DUF3081"/>
</dbReference>
<dbReference type="RefSeq" id="WP_039610325.1">
    <property type="nucleotide sequence ID" value="NZ_JWIC01000007.1"/>
</dbReference>
<comment type="caution">
    <text evidence="1">The sequence shown here is derived from an EMBL/GenBank/DDBJ whole genome shotgun (WGS) entry which is preliminary data.</text>
</comment>